<dbReference type="SUPFAM" id="SSF109604">
    <property type="entry name" value="HD-domain/PDEase-like"/>
    <property type="match status" value="1"/>
</dbReference>
<dbReference type="InterPro" id="IPR037522">
    <property type="entry name" value="HD_GYP_dom"/>
</dbReference>
<accession>A0A7C8GTG5</accession>
<dbReference type="InterPro" id="IPR006675">
    <property type="entry name" value="HDIG_dom"/>
</dbReference>
<dbReference type="Gene3D" id="1.10.3210.10">
    <property type="entry name" value="Hypothetical protein af1432"/>
    <property type="match status" value="1"/>
</dbReference>
<name>A0A7C8GTG5_9BACI</name>
<dbReference type="Pfam" id="PF13487">
    <property type="entry name" value="HD_5"/>
    <property type="match status" value="1"/>
</dbReference>
<dbReference type="OrthoDB" id="9759601at2"/>
<evidence type="ECO:0000259" key="1">
    <source>
        <dbReference type="PROSITE" id="PS51832"/>
    </source>
</evidence>
<dbReference type="NCBIfam" id="TIGR00277">
    <property type="entry name" value="HDIG"/>
    <property type="match status" value="1"/>
</dbReference>
<dbReference type="CDD" id="cd00077">
    <property type="entry name" value="HDc"/>
    <property type="match status" value="1"/>
</dbReference>
<keyword evidence="3" id="KW-1185">Reference proteome</keyword>
<sequence length="369" mass="41918">MRLVSTVLLQEGIELARPIYDKNGRILVQKNVKLTNNMVRRLKTGEITYVYIRDKYTDDILITPAISDEERIEAINKIKQSFQSFKKEDIRKGSHLIDESSEKLNDVVKGLIDKLLVQDEVMNYLSDILVTDNYVFQHSINVTIYTLALARKLNFNKKELQVIGLGALLHDIGKIYIPTEILNKKGKLDDTEFKIMKAHTEYGFELLRKSHSLPLLAAHCAFQHHERMDGSGYPRGLSGDKLHPYAKVLGIADVFDAVTSNRVYRAAMLPHKGFEILSNGADRQFDAKMVELFKETISTYPNGITVHLNDGRKGVVTQQNVKFHERPVVRVLQENQHPVKPYDLDLSLNQNAVIIDADNPAIYHSANGL</sequence>
<dbReference type="PROSITE" id="PS51832">
    <property type="entry name" value="HD_GYP"/>
    <property type="match status" value="1"/>
</dbReference>
<organism evidence="2 3">
    <name type="scientific">Gracilibacillus oryzae</name>
    <dbReference type="NCBI Taxonomy" id="1672701"/>
    <lineage>
        <taxon>Bacteria</taxon>
        <taxon>Bacillati</taxon>
        <taxon>Bacillota</taxon>
        <taxon>Bacilli</taxon>
        <taxon>Bacillales</taxon>
        <taxon>Bacillaceae</taxon>
        <taxon>Gracilibacillus</taxon>
    </lineage>
</organism>
<gene>
    <name evidence="2" type="ORF">F9U64_13060</name>
</gene>
<feature type="domain" description="HD-GYP" evidence="1">
    <location>
        <begin position="113"/>
        <end position="309"/>
    </location>
</feature>
<reference evidence="2 3" key="1">
    <citation type="submission" date="2019-10" db="EMBL/GenBank/DDBJ databases">
        <title>Gracilibacillus sp. nov. isolated from rice seeds.</title>
        <authorList>
            <person name="He S."/>
        </authorList>
    </citation>
    <scope>NUCLEOTIDE SEQUENCE [LARGE SCALE GENOMIC DNA]</scope>
    <source>
        <strain evidence="2 3">TD8</strain>
    </source>
</reference>
<dbReference type="PANTHER" id="PTHR43155:SF2">
    <property type="entry name" value="CYCLIC DI-GMP PHOSPHODIESTERASE PA4108"/>
    <property type="match status" value="1"/>
</dbReference>
<dbReference type="SMART" id="SM00471">
    <property type="entry name" value="HDc"/>
    <property type="match status" value="1"/>
</dbReference>
<dbReference type="PANTHER" id="PTHR43155">
    <property type="entry name" value="CYCLIC DI-GMP PHOSPHODIESTERASE PA4108-RELATED"/>
    <property type="match status" value="1"/>
</dbReference>
<dbReference type="AlphaFoldDB" id="A0A7C8GTG5"/>
<proteinExistence type="predicted"/>
<dbReference type="Proteomes" id="UP000480246">
    <property type="component" value="Unassembled WGS sequence"/>
</dbReference>
<evidence type="ECO:0000313" key="2">
    <source>
        <dbReference type="EMBL" id="KAB8131788.1"/>
    </source>
</evidence>
<comment type="caution">
    <text evidence="2">The sequence shown here is derived from an EMBL/GenBank/DDBJ whole genome shotgun (WGS) entry which is preliminary data.</text>
</comment>
<protein>
    <submittedName>
        <fullName evidence="2">HD-GYP domain-containing protein</fullName>
    </submittedName>
</protein>
<dbReference type="EMBL" id="WEID01000065">
    <property type="protein sequence ID" value="KAB8131788.1"/>
    <property type="molecule type" value="Genomic_DNA"/>
</dbReference>
<dbReference type="RefSeq" id="WP_153404181.1">
    <property type="nucleotide sequence ID" value="NZ_ML762432.1"/>
</dbReference>
<evidence type="ECO:0000313" key="3">
    <source>
        <dbReference type="Proteomes" id="UP000480246"/>
    </source>
</evidence>
<dbReference type="InterPro" id="IPR003607">
    <property type="entry name" value="HD/PDEase_dom"/>
</dbReference>